<sequence>MNWQEVCEHPQLQNLPFKVELNRWGQVVMSPVKVKHSFFQGRIQRVLETFLKTGEVMPECAIATTDGVKVADVVWCSSDRFAQIEAEVAASIAPEICIEVTSAGNTEEEMLGKRQLYLAAGALEVWVCDDQARVTFYDRSGALTRSGLVPDFPHQIQR</sequence>
<dbReference type="STRING" id="317619.GCA_000332315_02188"/>
<gene>
    <name evidence="2" type="ORF">PROH_14155</name>
</gene>
<protein>
    <recommendedName>
        <fullName evidence="1">Putative restriction endonuclease domain-containing protein</fullName>
    </recommendedName>
</protein>
<proteinExistence type="predicted"/>
<evidence type="ECO:0000259" key="1">
    <source>
        <dbReference type="Pfam" id="PF05685"/>
    </source>
</evidence>
<dbReference type="EMBL" id="AJTX02000006">
    <property type="protein sequence ID" value="KKI98964.1"/>
    <property type="molecule type" value="Genomic_DNA"/>
</dbReference>
<dbReference type="eggNOG" id="COG4636">
    <property type="taxonomic scope" value="Bacteria"/>
</dbReference>
<dbReference type="SUPFAM" id="SSF52980">
    <property type="entry name" value="Restriction endonuclease-like"/>
    <property type="match status" value="1"/>
</dbReference>
<dbReference type="InterPro" id="IPR008538">
    <property type="entry name" value="Uma2"/>
</dbReference>
<dbReference type="RefSeq" id="WP_016925694.1">
    <property type="nucleotide sequence ID" value="NZ_KB235937.1"/>
</dbReference>
<feature type="domain" description="Putative restriction endonuclease" evidence="1">
    <location>
        <begin position="10"/>
        <end position="140"/>
    </location>
</feature>
<dbReference type="CDD" id="cd06260">
    <property type="entry name" value="DUF820-like"/>
    <property type="match status" value="1"/>
</dbReference>
<comment type="caution">
    <text evidence="2">The sequence shown here is derived from an EMBL/GenBank/DDBJ whole genome shotgun (WGS) entry which is preliminary data.</text>
</comment>
<evidence type="ECO:0000313" key="3">
    <source>
        <dbReference type="Proteomes" id="UP000034681"/>
    </source>
</evidence>
<dbReference type="InterPro" id="IPR011335">
    <property type="entry name" value="Restrct_endonuc-II-like"/>
</dbReference>
<evidence type="ECO:0000313" key="2">
    <source>
        <dbReference type="EMBL" id="KKI98964.1"/>
    </source>
</evidence>
<dbReference type="Gene3D" id="3.90.1570.10">
    <property type="entry name" value="tt1808, chain A"/>
    <property type="match status" value="1"/>
</dbReference>
<dbReference type="InterPro" id="IPR012296">
    <property type="entry name" value="Nuclease_put_TT1808"/>
</dbReference>
<accession>A0A0M2PS56</accession>
<dbReference type="PANTHER" id="PTHR34107">
    <property type="entry name" value="SLL0198 PROTEIN-RELATED"/>
    <property type="match status" value="1"/>
</dbReference>
<organism evidence="2 3">
    <name type="scientific">Prochlorothrix hollandica PCC 9006 = CALU 1027</name>
    <dbReference type="NCBI Taxonomy" id="317619"/>
    <lineage>
        <taxon>Bacteria</taxon>
        <taxon>Bacillati</taxon>
        <taxon>Cyanobacteriota</taxon>
        <taxon>Cyanophyceae</taxon>
        <taxon>Prochlorotrichales</taxon>
        <taxon>Prochlorotrichaceae</taxon>
        <taxon>Prochlorothrix</taxon>
    </lineage>
</organism>
<dbReference type="PANTHER" id="PTHR34107:SF4">
    <property type="entry name" value="SLL1222 PROTEIN"/>
    <property type="match status" value="1"/>
</dbReference>
<reference evidence="2" key="1">
    <citation type="submission" date="2012-04" db="EMBL/GenBank/DDBJ databases">
        <authorList>
            <person name="Borisov I.G."/>
            <person name="Ivanikova N.V."/>
            <person name="Pinevich A.V."/>
        </authorList>
    </citation>
    <scope>NUCLEOTIDE SEQUENCE</scope>
    <source>
        <strain evidence="2">CALU 1027</strain>
    </source>
</reference>
<name>A0A0M2PS56_PROHO</name>
<dbReference type="AlphaFoldDB" id="A0A0M2PS56"/>
<dbReference type="Pfam" id="PF05685">
    <property type="entry name" value="Uma2"/>
    <property type="match status" value="1"/>
</dbReference>
<keyword evidence="3" id="KW-1185">Reference proteome</keyword>
<dbReference type="Proteomes" id="UP000034681">
    <property type="component" value="Unassembled WGS sequence"/>
</dbReference>
<dbReference type="OrthoDB" id="5568181at2"/>